<dbReference type="OrthoDB" id="376184at2157"/>
<dbReference type="STRING" id="1407055.NITUZ_30477"/>
<reference evidence="2 3" key="1">
    <citation type="journal article" date="2013" name="PLoS ONE">
        <title>Enrichment and Genome Sequence of the Group I.1a Ammonia-Oxidizing Archaeon ?Ca. Nitrosotenuis uzonensis? Representing a Clade Globally.</title>
        <authorList>
            <person name="Lebedeva E.V."/>
            <person name="Hatzenpichler R."/>
            <person name="Pelletier E."/>
            <person name="Schuster N."/>
            <person name="Hauzmayer S."/>
            <person name="Bulaev A."/>
            <person name="Grigor'eva N.V."/>
            <person name="Galushko A."/>
            <person name="Schmid M."/>
            <person name="Palatinszky M."/>
            <person name="Le Paslier D."/>
            <person name="Daims H."/>
            <person name="Wagner M."/>
        </authorList>
    </citation>
    <scope>NUCLEOTIDE SEQUENCE [LARGE SCALE GENOMIC DNA]</scope>
    <source>
        <strain evidence="2 3">N4</strain>
    </source>
</reference>
<gene>
    <name evidence="2" type="ORF">NITUZ_30477</name>
</gene>
<dbReference type="EMBL" id="CBTY010000008">
    <property type="protein sequence ID" value="CDI05785.1"/>
    <property type="molecule type" value="Genomic_DNA"/>
</dbReference>
<evidence type="ECO:0000256" key="1">
    <source>
        <dbReference type="SAM" id="Coils"/>
    </source>
</evidence>
<protein>
    <submittedName>
        <fullName evidence="2">Uncharacterized protein</fullName>
    </submittedName>
</protein>
<feature type="coiled-coil region" evidence="1">
    <location>
        <begin position="116"/>
        <end position="143"/>
    </location>
</feature>
<evidence type="ECO:0000313" key="2">
    <source>
        <dbReference type="EMBL" id="CDI05785.1"/>
    </source>
</evidence>
<dbReference type="Proteomes" id="UP000018159">
    <property type="component" value="Unassembled WGS sequence"/>
</dbReference>
<accession>V6ATD4</accession>
<dbReference type="RefSeq" id="WP_048195872.1">
    <property type="nucleotide sequence ID" value="NZ_CBTY010000008.1"/>
</dbReference>
<name>V6ATD4_9ARCH</name>
<keyword evidence="1" id="KW-0175">Coiled coil</keyword>
<comment type="caution">
    <text evidence="2">The sequence shown here is derived from an EMBL/GenBank/DDBJ whole genome shotgun (WGS) entry which is preliminary data.</text>
</comment>
<evidence type="ECO:0000313" key="3">
    <source>
        <dbReference type="Proteomes" id="UP000018159"/>
    </source>
</evidence>
<organism evidence="2 3">
    <name type="scientific">Candidatus Nitrosotenuis uzonensis</name>
    <dbReference type="NCBI Taxonomy" id="1407055"/>
    <lineage>
        <taxon>Archaea</taxon>
        <taxon>Nitrososphaerota</taxon>
        <taxon>Candidatus Nitrosotenuis</taxon>
    </lineage>
</organism>
<dbReference type="AlphaFoldDB" id="V6ATD4"/>
<proteinExistence type="predicted"/>
<sequence length="171" mass="19947">MKVAIVILILALVAVQVQSSAITDYLSENDIQYCQESYQHYLALGEYEFVERERRTMESRVCVHLYGDPVWDYTGKDRMQKLLERGNYYVNIEIEKSKIAARTGTIERTSQPPTDLQKSEAKILEQEKTIRELEKKIEQKDQIILEQVRVIMQLVEKTMATWYGIIGNILV</sequence>
<keyword evidence="3" id="KW-1185">Reference proteome</keyword>